<sequence>MRATSISTSVEIGLRFVGIWPDLSHGTLIWLTYMTSVAIVLYFQYVYIFNHFDISNISNLIDALSITLAYSLGFLKLISLWLNRKIFYNIMLTIDKDWNNVSRDQSLMCIMSSNANLSRYCSNVLISINSTAAICYAATSLVRHSTDLEGNLNASERVLPIKMELPFEANVSPLFELLAIGQSLHEVSIAALVGMINSLIITLVLHVTGQIDILRQELLMTCNDESSESSSIIAGIRLLITRHQKIITLSDNIEELYSDIALMQFLSNTLVICCIGFTIIASLGKAGVTIILLKSAIFYVAVTLEAFIFCFAGEYLSAKSKSIGDAAYESLWYNMTPDKCRIILFVILRSQKRLTITAGNVMDLSLQGFTTVMKASASYISMLHAMY</sequence>
<dbReference type="GO" id="GO:0005886">
    <property type="term" value="C:plasma membrane"/>
    <property type="evidence" value="ECO:0007669"/>
    <property type="project" value="UniProtKB-SubCell"/>
</dbReference>
<keyword evidence="4 9" id="KW-0552">Olfaction</keyword>
<comment type="subcellular location">
    <subcellularLocation>
        <location evidence="9">Cell membrane</location>
        <topology evidence="9">Multi-pass membrane protein</topology>
    </subcellularLocation>
    <subcellularLocation>
        <location evidence="1">Membrane</location>
        <topology evidence="1">Multi-pass membrane protein</topology>
    </subcellularLocation>
</comment>
<feature type="transmembrane region" description="Helical" evidence="9">
    <location>
        <begin position="265"/>
        <end position="284"/>
    </location>
</feature>
<dbReference type="Pfam" id="PF02949">
    <property type="entry name" value="7tm_6"/>
    <property type="match status" value="1"/>
</dbReference>
<protein>
    <recommendedName>
        <fullName evidence="9">Odorant receptor</fullName>
    </recommendedName>
</protein>
<feature type="transmembrane region" description="Helical" evidence="9">
    <location>
        <begin position="296"/>
        <end position="316"/>
    </location>
</feature>
<keyword evidence="6 9" id="KW-0472">Membrane</keyword>
<evidence type="ECO:0000256" key="7">
    <source>
        <dbReference type="ARBA" id="ARBA00023170"/>
    </source>
</evidence>
<keyword evidence="7 9" id="KW-0675">Receptor</keyword>
<dbReference type="GO" id="GO:0007165">
    <property type="term" value="P:signal transduction"/>
    <property type="evidence" value="ECO:0007669"/>
    <property type="project" value="UniProtKB-KW"/>
</dbReference>
<dbReference type="PANTHER" id="PTHR21137">
    <property type="entry name" value="ODORANT RECEPTOR"/>
    <property type="match status" value="1"/>
</dbReference>
<evidence type="ECO:0000256" key="6">
    <source>
        <dbReference type="ARBA" id="ARBA00023136"/>
    </source>
</evidence>
<evidence type="ECO:0000256" key="1">
    <source>
        <dbReference type="ARBA" id="ARBA00004141"/>
    </source>
</evidence>
<feature type="transmembrane region" description="Helical" evidence="9">
    <location>
        <begin position="60"/>
        <end position="82"/>
    </location>
</feature>
<gene>
    <name evidence="10" type="ORF">DMN91_002853</name>
</gene>
<dbReference type="AlphaFoldDB" id="A0A3L8DWZ9"/>
<comment type="caution">
    <text evidence="10">The sequence shown here is derived from an EMBL/GenBank/DDBJ whole genome shotgun (WGS) entry which is preliminary data.</text>
</comment>
<accession>A0A3L8DWZ9</accession>
<dbReference type="GO" id="GO:0004984">
    <property type="term" value="F:olfactory receptor activity"/>
    <property type="evidence" value="ECO:0007669"/>
    <property type="project" value="InterPro"/>
</dbReference>
<evidence type="ECO:0000256" key="4">
    <source>
        <dbReference type="ARBA" id="ARBA00022725"/>
    </source>
</evidence>
<evidence type="ECO:0000256" key="5">
    <source>
        <dbReference type="ARBA" id="ARBA00022989"/>
    </source>
</evidence>
<evidence type="ECO:0000256" key="8">
    <source>
        <dbReference type="ARBA" id="ARBA00023224"/>
    </source>
</evidence>
<evidence type="ECO:0000313" key="10">
    <source>
        <dbReference type="EMBL" id="RLU24763.1"/>
    </source>
</evidence>
<keyword evidence="8 9" id="KW-0807">Transducer</keyword>
<keyword evidence="5 9" id="KW-1133">Transmembrane helix</keyword>
<feature type="transmembrane region" description="Helical" evidence="9">
    <location>
        <begin position="187"/>
        <end position="207"/>
    </location>
</feature>
<evidence type="ECO:0000256" key="3">
    <source>
        <dbReference type="ARBA" id="ARBA00022692"/>
    </source>
</evidence>
<comment type="caution">
    <text evidence="9">Lacks conserved residue(s) required for the propagation of feature annotation.</text>
</comment>
<evidence type="ECO:0000256" key="9">
    <source>
        <dbReference type="RuleBase" id="RU351113"/>
    </source>
</evidence>
<name>A0A3L8DWZ9_OOCBI</name>
<dbReference type="GO" id="GO:0005549">
    <property type="term" value="F:odorant binding"/>
    <property type="evidence" value="ECO:0007669"/>
    <property type="project" value="InterPro"/>
</dbReference>
<dbReference type="Proteomes" id="UP000279307">
    <property type="component" value="Chromosome 3"/>
</dbReference>
<comment type="similarity">
    <text evidence="9">Belongs to the insect chemoreceptor superfamily. Heteromeric odorant receptor channel (TC 1.A.69) family.</text>
</comment>
<organism evidence="10">
    <name type="scientific">Ooceraea biroi</name>
    <name type="common">Clonal raider ant</name>
    <name type="synonym">Cerapachys biroi</name>
    <dbReference type="NCBI Taxonomy" id="2015173"/>
    <lineage>
        <taxon>Eukaryota</taxon>
        <taxon>Metazoa</taxon>
        <taxon>Ecdysozoa</taxon>
        <taxon>Arthropoda</taxon>
        <taxon>Hexapoda</taxon>
        <taxon>Insecta</taxon>
        <taxon>Pterygota</taxon>
        <taxon>Neoptera</taxon>
        <taxon>Endopterygota</taxon>
        <taxon>Hymenoptera</taxon>
        <taxon>Apocrita</taxon>
        <taxon>Aculeata</taxon>
        <taxon>Formicoidea</taxon>
        <taxon>Formicidae</taxon>
        <taxon>Dorylinae</taxon>
        <taxon>Ooceraea</taxon>
    </lineage>
</organism>
<evidence type="ECO:0000256" key="2">
    <source>
        <dbReference type="ARBA" id="ARBA00022606"/>
    </source>
</evidence>
<dbReference type="InterPro" id="IPR004117">
    <property type="entry name" value="7tm6_olfct_rcpt"/>
</dbReference>
<keyword evidence="3 9" id="KW-0812">Transmembrane</keyword>
<proteinExistence type="inferred from homology"/>
<keyword evidence="2 9" id="KW-0716">Sensory transduction</keyword>
<reference evidence="10" key="1">
    <citation type="journal article" date="2018" name="Genome Res.">
        <title>The genomic architecture and molecular evolution of ant odorant receptors.</title>
        <authorList>
            <person name="McKenzie S.K."/>
            <person name="Kronauer D.J.C."/>
        </authorList>
    </citation>
    <scope>NUCLEOTIDE SEQUENCE [LARGE SCALE GENOMIC DNA]</scope>
    <source>
        <strain evidence="10">Clonal line C1</strain>
    </source>
</reference>
<feature type="transmembrane region" description="Helical" evidence="9">
    <location>
        <begin position="28"/>
        <end position="48"/>
    </location>
</feature>
<dbReference type="OrthoDB" id="6765072at2759"/>
<dbReference type="EMBL" id="QOIP01000003">
    <property type="protein sequence ID" value="RLU24763.1"/>
    <property type="molecule type" value="Genomic_DNA"/>
</dbReference>
<dbReference type="PANTHER" id="PTHR21137:SF26">
    <property type="entry name" value="ODORANT RECEPTOR 10A-RELATED"/>
    <property type="match status" value="1"/>
</dbReference>
<reference evidence="10" key="2">
    <citation type="submission" date="2018-07" db="EMBL/GenBank/DDBJ databases">
        <authorList>
            <person name="Mckenzie S.K."/>
            <person name="Kronauer D.J.C."/>
        </authorList>
    </citation>
    <scope>NUCLEOTIDE SEQUENCE</scope>
    <source>
        <strain evidence="10">Clonal line C1</strain>
    </source>
</reference>